<dbReference type="AlphaFoldDB" id="A0A7J7IJX7"/>
<evidence type="ECO:0000313" key="2">
    <source>
        <dbReference type="Proteomes" id="UP000530660"/>
    </source>
</evidence>
<gene>
    <name evidence="1" type="ORF">F1559_005190</name>
</gene>
<protein>
    <submittedName>
        <fullName evidence="1">Uncharacterized protein</fullName>
    </submittedName>
</protein>
<proteinExistence type="predicted"/>
<sequence length="172" mass="19158">MAFDQILRSNPERDACAQEQEYTDRRISHSVPKLLVATAAERVRQGIFSDVARTHRMFRNASLYRSQSGAWEHLGRCACCLGVQVGLAWPRWVSFHTCTSSIPGADGPRYREGVVMPDSASRLGFDRVSGSLMIREAKTEQTPEEIEVAVSAESSRTAGWSCAEEAFVWSVM</sequence>
<reference evidence="1 2" key="1">
    <citation type="journal article" date="2020" name="J. Phycol.">
        <title>Comparative genome analysis reveals Cyanidiococcus gen. nov., a new extremophilic red algal genus sister to Cyanidioschyzon (Cyanidioschyzonaceae, Rhodophyta).</title>
        <authorList>
            <person name="Liu S.-L."/>
            <person name="Chiang Y.-R."/>
            <person name="Yoon H.S."/>
            <person name="Fu H.-Y."/>
        </authorList>
    </citation>
    <scope>NUCLEOTIDE SEQUENCE [LARGE SCALE GENOMIC DNA]</scope>
    <source>
        <strain evidence="1 2">THAL066</strain>
    </source>
</reference>
<dbReference type="EMBL" id="VWRR01000009">
    <property type="protein sequence ID" value="KAF6002611.1"/>
    <property type="molecule type" value="Genomic_DNA"/>
</dbReference>
<evidence type="ECO:0000313" key="1">
    <source>
        <dbReference type="EMBL" id="KAF6002611.1"/>
    </source>
</evidence>
<organism evidence="1 2">
    <name type="scientific">Cyanidiococcus yangmingshanensis</name>
    <dbReference type="NCBI Taxonomy" id="2690220"/>
    <lineage>
        <taxon>Eukaryota</taxon>
        <taxon>Rhodophyta</taxon>
        <taxon>Bangiophyceae</taxon>
        <taxon>Cyanidiales</taxon>
        <taxon>Cyanidiaceae</taxon>
        <taxon>Cyanidiococcus</taxon>
    </lineage>
</organism>
<dbReference type="Proteomes" id="UP000530660">
    <property type="component" value="Unassembled WGS sequence"/>
</dbReference>
<keyword evidence="2" id="KW-1185">Reference proteome</keyword>
<name>A0A7J7IJX7_9RHOD</name>
<accession>A0A7J7IJX7</accession>
<comment type="caution">
    <text evidence="1">The sequence shown here is derived from an EMBL/GenBank/DDBJ whole genome shotgun (WGS) entry which is preliminary data.</text>
</comment>